<keyword evidence="6" id="KW-1185">Reference proteome</keyword>
<dbReference type="SUPFAM" id="SSF52540">
    <property type="entry name" value="P-loop containing nucleoside triphosphate hydrolases"/>
    <property type="match status" value="1"/>
</dbReference>
<evidence type="ECO:0000259" key="4">
    <source>
        <dbReference type="PROSITE" id="PS51193"/>
    </source>
</evidence>
<dbReference type="Pfam" id="PF06733">
    <property type="entry name" value="DEAD_2"/>
    <property type="match status" value="1"/>
</dbReference>
<keyword evidence="3" id="KW-0067">ATP-binding</keyword>
<keyword evidence="2" id="KW-0378">Hydrolase</keyword>
<dbReference type="Gene3D" id="3.40.50.300">
    <property type="entry name" value="P-loop containing nucleotide triphosphate hydrolases"/>
    <property type="match status" value="1"/>
</dbReference>
<protein>
    <recommendedName>
        <fullName evidence="4">Helicase ATP-binding domain-containing protein</fullName>
    </recommendedName>
</protein>
<dbReference type="PROSITE" id="PS51193">
    <property type="entry name" value="HELICASE_ATP_BIND_2"/>
    <property type="match status" value="1"/>
</dbReference>
<evidence type="ECO:0000256" key="2">
    <source>
        <dbReference type="ARBA" id="ARBA00022801"/>
    </source>
</evidence>
<organism evidence="5 6">
    <name type="scientific">Platanthera guangdongensis</name>
    <dbReference type="NCBI Taxonomy" id="2320717"/>
    <lineage>
        <taxon>Eukaryota</taxon>
        <taxon>Viridiplantae</taxon>
        <taxon>Streptophyta</taxon>
        <taxon>Embryophyta</taxon>
        <taxon>Tracheophyta</taxon>
        <taxon>Spermatophyta</taxon>
        <taxon>Magnoliopsida</taxon>
        <taxon>Liliopsida</taxon>
        <taxon>Asparagales</taxon>
        <taxon>Orchidaceae</taxon>
        <taxon>Orchidoideae</taxon>
        <taxon>Orchideae</taxon>
        <taxon>Orchidinae</taxon>
        <taxon>Platanthera</taxon>
    </lineage>
</organism>
<comment type="caution">
    <text evidence="5">The sequence shown here is derived from an EMBL/GenBank/DDBJ whole genome shotgun (WGS) entry which is preliminary data.</text>
</comment>
<dbReference type="InterPro" id="IPR010614">
    <property type="entry name" value="RAD3-like_helicase_DEAD"/>
</dbReference>
<dbReference type="InterPro" id="IPR045028">
    <property type="entry name" value="DinG/Rad3-like"/>
</dbReference>
<evidence type="ECO:0000313" key="6">
    <source>
        <dbReference type="Proteomes" id="UP001412067"/>
    </source>
</evidence>
<evidence type="ECO:0000256" key="3">
    <source>
        <dbReference type="ARBA" id="ARBA00022840"/>
    </source>
</evidence>
<evidence type="ECO:0000313" key="5">
    <source>
        <dbReference type="EMBL" id="KAK8963243.1"/>
    </source>
</evidence>
<dbReference type="InterPro" id="IPR014013">
    <property type="entry name" value="Helic_SF1/SF2_ATP-bd_DinG/Rad3"/>
</dbReference>
<dbReference type="PANTHER" id="PTHR11472">
    <property type="entry name" value="DNA REPAIR DEAD HELICASE RAD3/XP-D SUBFAMILY MEMBER"/>
    <property type="match status" value="1"/>
</dbReference>
<reference evidence="5 6" key="1">
    <citation type="journal article" date="2022" name="Nat. Plants">
        <title>Genomes of leafy and leafless Platanthera orchids illuminate the evolution of mycoheterotrophy.</title>
        <authorList>
            <person name="Li M.H."/>
            <person name="Liu K.W."/>
            <person name="Li Z."/>
            <person name="Lu H.C."/>
            <person name="Ye Q.L."/>
            <person name="Zhang D."/>
            <person name="Wang J.Y."/>
            <person name="Li Y.F."/>
            <person name="Zhong Z.M."/>
            <person name="Liu X."/>
            <person name="Yu X."/>
            <person name="Liu D.K."/>
            <person name="Tu X.D."/>
            <person name="Liu B."/>
            <person name="Hao Y."/>
            <person name="Liao X.Y."/>
            <person name="Jiang Y.T."/>
            <person name="Sun W.H."/>
            <person name="Chen J."/>
            <person name="Chen Y.Q."/>
            <person name="Ai Y."/>
            <person name="Zhai J.W."/>
            <person name="Wu S.S."/>
            <person name="Zhou Z."/>
            <person name="Hsiao Y.Y."/>
            <person name="Wu W.L."/>
            <person name="Chen Y.Y."/>
            <person name="Lin Y.F."/>
            <person name="Hsu J.L."/>
            <person name="Li C.Y."/>
            <person name="Wang Z.W."/>
            <person name="Zhao X."/>
            <person name="Zhong W.Y."/>
            <person name="Ma X.K."/>
            <person name="Ma L."/>
            <person name="Huang J."/>
            <person name="Chen G.Z."/>
            <person name="Huang M.Z."/>
            <person name="Huang L."/>
            <person name="Peng D.H."/>
            <person name="Luo Y.B."/>
            <person name="Zou S.Q."/>
            <person name="Chen S.P."/>
            <person name="Lan S."/>
            <person name="Tsai W.C."/>
            <person name="Van de Peer Y."/>
            <person name="Liu Z.J."/>
        </authorList>
    </citation>
    <scope>NUCLEOTIDE SEQUENCE [LARGE SCALE GENOMIC DNA]</scope>
    <source>
        <strain evidence="5">Lor288</strain>
    </source>
</reference>
<feature type="domain" description="Helicase ATP-binding" evidence="4">
    <location>
        <begin position="7"/>
        <end position="177"/>
    </location>
</feature>
<sequence length="177" mass="19967">MPIYKIKGIDVDFPHEAYDCQLVYMEKVLQSLMEARVSLTALGCNALLESPTGTGKTLCLLCATLAWRKTLGNFSVEVDGDNNSFSGSQMPRSQSRDVPKSRFPVIIYSSRTHSQLKQVIQELRATNYRPRMGILGSREQMCIHDDVRQLRGRVQNMACHALCKKRKCIYHLNASGN</sequence>
<gene>
    <name evidence="5" type="ORF">KSP40_PGU003155</name>
</gene>
<dbReference type="EMBL" id="JBBWWR010000007">
    <property type="protein sequence ID" value="KAK8963243.1"/>
    <property type="molecule type" value="Genomic_DNA"/>
</dbReference>
<evidence type="ECO:0000256" key="1">
    <source>
        <dbReference type="ARBA" id="ARBA00022741"/>
    </source>
</evidence>
<proteinExistence type="predicted"/>
<dbReference type="InterPro" id="IPR027417">
    <property type="entry name" value="P-loop_NTPase"/>
</dbReference>
<keyword evidence="1" id="KW-0547">Nucleotide-binding</keyword>
<dbReference type="Proteomes" id="UP001412067">
    <property type="component" value="Unassembled WGS sequence"/>
</dbReference>
<name>A0ABR2MGY8_9ASPA</name>
<dbReference type="PANTHER" id="PTHR11472:SF34">
    <property type="entry name" value="REGULATOR OF TELOMERE ELONGATION HELICASE 1"/>
    <property type="match status" value="1"/>
</dbReference>
<accession>A0ABR2MGY8</accession>